<proteinExistence type="inferred from homology"/>
<dbReference type="Gene3D" id="3.40.50.150">
    <property type="entry name" value="Vaccinia Virus protein VP39"/>
    <property type="match status" value="1"/>
</dbReference>
<dbReference type="EMBL" id="JBEPLT010000003">
    <property type="protein sequence ID" value="MET3559870.1"/>
    <property type="molecule type" value="Genomic_DNA"/>
</dbReference>
<dbReference type="GO" id="GO:0004719">
    <property type="term" value="F:protein-L-isoaspartate (D-aspartate) O-methyltransferase activity"/>
    <property type="evidence" value="ECO:0007669"/>
    <property type="project" value="UniProtKB-EC"/>
</dbReference>
<organism evidence="4 5">
    <name type="scientific">Bartonella japonica</name>
    <dbReference type="NCBI Taxonomy" id="357761"/>
    <lineage>
        <taxon>Bacteria</taxon>
        <taxon>Pseudomonadati</taxon>
        <taxon>Pseudomonadota</taxon>
        <taxon>Alphaproteobacteria</taxon>
        <taxon>Hyphomicrobiales</taxon>
        <taxon>Bartonellaceae</taxon>
        <taxon>Bartonella</taxon>
    </lineage>
</organism>
<dbReference type="Pfam" id="PF01135">
    <property type="entry name" value="PCMT"/>
    <property type="match status" value="1"/>
</dbReference>
<keyword evidence="4" id="KW-0808">Transferase</keyword>
<evidence type="ECO:0000313" key="4">
    <source>
        <dbReference type="EMBL" id="MET3559870.1"/>
    </source>
</evidence>
<evidence type="ECO:0000256" key="1">
    <source>
        <dbReference type="ARBA" id="ARBA00005369"/>
    </source>
</evidence>
<accession>A0ABV2FMT9</accession>
<protein>
    <recommendedName>
        <fullName evidence="2">Protein-L-isoaspartate O-methyltransferase</fullName>
    </recommendedName>
    <alternativeName>
        <fullName evidence="3">Protein L-isoaspartyl methyltransferase</fullName>
    </alternativeName>
</protein>
<evidence type="ECO:0000256" key="2">
    <source>
        <dbReference type="ARBA" id="ARBA00013346"/>
    </source>
</evidence>
<dbReference type="Proteomes" id="UP001549112">
    <property type="component" value="Unassembled WGS sequence"/>
</dbReference>
<keyword evidence="4" id="KW-0489">Methyltransferase</keyword>
<dbReference type="GO" id="GO:0032259">
    <property type="term" value="P:methylation"/>
    <property type="evidence" value="ECO:0007669"/>
    <property type="project" value="UniProtKB-KW"/>
</dbReference>
<dbReference type="CDD" id="cd02440">
    <property type="entry name" value="AdoMet_MTases"/>
    <property type="match status" value="1"/>
</dbReference>
<comment type="caution">
    <text evidence="4">The sequence shown here is derived from an EMBL/GenBank/DDBJ whole genome shotgun (WGS) entry which is preliminary data.</text>
</comment>
<dbReference type="SUPFAM" id="SSF53335">
    <property type="entry name" value="S-adenosyl-L-methionine-dependent methyltransferases"/>
    <property type="match status" value="1"/>
</dbReference>
<dbReference type="PANTHER" id="PTHR11579:SF18">
    <property type="entry name" value="PROTEIN-L-ISOASPARTATE O-METHYLTRANSFERASE"/>
    <property type="match status" value="1"/>
</dbReference>
<comment type="similarity">
    <text evidence="1">Belongs to the methyltransferase superfamily. L-isoaspartyl/D-aspartyl protein methyltransferase family.</text>
</comment>
<evidence type="ECO:0000313" key="5">
    <source>
        <dbReference type="Proteomes" id="UP001549112"/>
    </source>
</evidence>
<keyword evidence="5" id="KW-1185">Reference proteome</keyword>
<gene>
    <name evidence="4" type="ORF">ABID39_000548</name>
</gene>
<dbReference type="InterPro" id="IPR029063">
    <property type="entry name" value="SAM-dependent_MTases_sf"/>
</dbReference>
<dbReference type="PANTHER" id="PTHR11579">
    <property type="entry name" value="PROTEIN-L-ISOASPARTATE O-METHYLTRANSFERASE"/>
    <property type="match status" value="1"/>
</dbReference>
<reference evidence="4 5" key="1">
    <citation type="submission" date="2024-06" db="EMBL/GenBank/DDBJ databases">
        <title>Genomic Encyclopedia of Type Strains, Phase IV (KMG-IV): sequencing the most valuable type-strain genomes for metagenomic binning, comparative biology and taxonomic classification.</title>
        <authorList>
            <person name="Goeker M."/>
        </authorList>
    </citation>
    <scope>NUCLEOTIDE SEQUENCE [LARGE SCALE GENOMIC DNA]</scope>
    <source>
        <strain evidence="4 5">DSM 23650</strain>
    </source>
</reference>
<name>A0ABV2FMT9_9HYPH</name>
<sequence length="227" mass="24921">MVVMVVDFAELRRKMVDNQIRTVDVTDLSVLEAFLTVPREDFVPKDMRALSYLDTDIVTYLGKNGEPTRYLMGPASLAKLLQLAAVKSSDIVLDVGANSGYCAALLSKLSGYVIALESNKVLLERAVEALERNQCDNVVAVHGPLEQGYAAEGLYDVIFIEGSVDFIPKDIFEQMKDGGRLVVVEEKGNAGVARIYIKEDGIVSAHRAFNLAVKCLPGFLKTPDFIF</sequence>
<dbReference type="InterPro" id="IPR000682">
    <property type="entry name" value="PCMT"/>
</dbReference>
<evidence type="ECO:0000256" key="3">
    <source>
        <dbReference type="ARBA" id="ARBA00030757"/>
    </source>
</evidence>